<dbReference type="Proteomes" id="UP000199636">
    <property type="component" value="Unassembled WGS sequence"/>
</dbReference>
<keyword evidence="2" id="KW-0732">Signal</keyword>
<proteinExistence type="predicted"/>
<evidence type="ECO:0000256" key="2">
    <source>
        <dbReference type="SAM" id="SignalP"/>
    </source>
</evidence>
<dbReference type="OrthoDB" id="6900042at2"/>
<feature type="signal peptide" evidence="2">
    <location>
        <begin position="1"/>
        <end position="24"/>
    </location>
</feature>
<evidence type="ECO:0000313" key="4">
    <source>
        <dbReference type="Proteomes" id="UP000199636"/>
    </source>
</evidence>
<evidence type="ECO:0000256" key="1">
    <source>
        <dbReference type="SAM" id="MobiDB-lite"/>
    </source>
</evidence>
<organism evidence="3 4">
    <name type="scientific">Pseudomonas panipatensis</name>
    <dbReference type="NCBI Taxonomy" id="428992"/>
    <lineage>
        <taxon>Bacteria</taxon>
        <taxon>Pseudomonadati</taxon>
        <taxon>Pseudomonadota</taxon>
        <taxon>Gammaproteobacteria</taxon>
        <taxon>Pseudomonadales</taxon>
        <taxon>Pseudomonadaceae</taxon>
        <taxon>Pseudomonas</taxon>
    </lineage>
</organism>
<name>A0A1G8MWP4_9PSED</name>
<gene>
    <name evidence="3" type="ORF">SAMN05216272_11754</name>
</gene>
<dbReference type="RefSeq" id="WP_139199128.1">
    <property type="nucleotide sequence ID" value="NZ_FNDS01000017.1"/>
</dbReference>
<feature type="chain" id="PRO_5011747200" evidence="2">
    <location>
        <begin position="25"/>
        <end position="96"/>
    </location>
</feature>
<reference evidence="4" key="1">
    <citation type="submission" date="2016-10" db="EMBL/GenBank/DDBJ databases">
        <authorList>
            <person name="Varghese N."/>
            <person name="Submissions S."/>
        </authorList>
    </citation>
    <scope>NUCLEOTIDE SEQUENCE [LARGE SCALE GENOMIC DNA]</scope>
    <source>
        <strain evidence="4">CCM 7469</strain>
    </source>
</reference>
<sequence length="96" mass="10407">MTTFLSKVAIVAIAMGTAAGTALAESGSDRLLESHMRQEARVAQEAERDSANRYAQMIEERPTAAGPTLDAQAPLKTEPRYSTPIERDRALYGTPK</sequence>
<dbReference type="AlphaFoldDB" id="A0A1G8MWP4"/>
<keyword evidence="4" id="KW-1185">Reference proteome</keyword>
<evidence type="ECO:0000313" key="3">
    <source>
        <dbReference type="EMBL" id="SDI71740.1"/>
    </source>
</evidence>
<protein>
    <submittedName>
        <fullName evidence="3">Uncharacterized protein</fullName>
    </submittedName>
</protein>
<accession>A0A1G8MWP4</accession>
<feature type="region of interest" description="Disordered" evidence="1">
    <location>
        <begin position="60"/>
        <end position="96"/>
    </location>
</feature>
<dbReference type="EMBL" id="FNDS01000017">
    <property type="protein sequence ID" value="SDI71740.1"/>
    <property type="molecule type" value="Genomic_DNA"/>
</dbReference>